<evidence type="ECO:0000256" key="3">
    <source>
        <dbReference type="ARBA" id="ARBA00023002"/>
    </source>
</evidence>
<proteinExistence type="inferred from homology"/>
<keyword evidence="3" id="KW-0560">Oxidoreductase</keyword>
<dbReference type="GO" id="GO:0016491">
    <property type="term" value="F:oxidoreductase activity"/>
    <property type="evidence" value="ECO:0007669"/>
    <property type="project" value="UniProtKB-KW"/>
</dbReference>
<dbReference type="PANTHER" id="PTHR47706:SF4">
    <property type="entry name" value="NMRA-LIKE DOMAIN-CONTAINING PROTEIN"/>
    <property type="match status" value="1"/>
</dbReference>
<accession>A0AAN7HAI6</accession>
<dbReference type="SUPFAM" id="SSF51735">
    <property type="entry name" value="NAD(P)-binding Rossmann-fold domains"/>
    <property type="match status" value="1"/>
</dbReference>
<dbReference type="AlphaFoldDB" id="A0AAN7HAI6"/>
<dbReference type="PANTHER" id="PTHR47706">
    <property type="entry name" value="NMRA-LIKE FAMILY PROTEIN"/>
    <property type="match status" value="1"/>
</dbReference>
<reference evidence="5" key="2">
    <citation type="submission" date="2023-05" db="EMBL/GenBank/DDBJ databases">
        <authorList>
            <consortium name="Lawrence Berkeley National Laboratory"/>
            <person name="Steindorff A."/>
            <person name="Hensen N."/>
            <person name="Bonometti L."/>
            <person name="Westerberg I."/>
            <person name="Brannstrom I.O."/>
            <person name="Guillou S."/>
            <person name="Cros-Aarteil S."/>
            <person name="Calhoun S."/>
            <person name="Haridas S."/>
            <person name="Kuo A."/>
            <person name="Mondo S."/>
            <person name="Pangilinan J."/>
            <person name="Riley R."/>
            <person name="Labutti K."/>
            <person name="Andreopoulos B."/>
            <person name="Lipzen A."/>
            <person name="Chen C."/>
            <person name="Yanf M."/>
            <person name="Daum C."/>
            <person name="Ng V."/>
            <person name="Clum A."/>
            <person name="Ohm R."/>
            <person name="Martin F."/>
            <person name="Silar P."/>
            <person name="Natvig D."/>
            <person name="Lalanne C."/>
            <person name="Gautier V."/>
            <person name="Ament-Velasquez S.L."/>
            <person name="Kruys A."/>
            <person name="Hutchinson M.I."/>
            <person name="Powell A.J."/>
            <person name="Barry K."/>
            <person name="Miller A.N."/>
            <person name="Grigoriev I.V."/>
            <person name="Debuchy R."/>
            <person name="Gladieux P."/>
            <person name="Thoren M.H."/>
            <person name="Johannesson H."/>
        </authorList>
    </citation>
    <scope>NUCLEOTIDE SEQUENCE</scope>
    <source>
        <strain evidence="5">CBS 532.94</strain>
    </source>
</reference>
<organism evidence="5 6">
    <name type="scientific">Achaetomium macrosporum</name>
    <dbReference type="NCBI Taxonomy" id="79813"/>
    <lineage>
        <taxon>Eukaryota</taxon>
        <taxon>Fungi</taxon>
        <taxon>Dikarya</taxon>
        <taxon>Ascomycota</taxon>
        <taxon>Pezizomycotina</taxon>
        <taxon>Sordariomycetes</taxon>
        <taxon>Sordariomycetidae</taxon>
        <taxon>Sordariales</taxon>
        <taxon>Chaetomiaceae</taxon>
        <taxon>Achaetomium</taxon>
    </lineage>
</organism>
<dbReference type="InterPro" id="IPR008030">
    <property type="entry name" value="NmrA-like"/>
</dbReference>
<dbReference type="EMBL" id="MU860458">
    <property type="protein sequence ID" value="KAK4233869.1"/>
    <property type="molecule type" value="Genomic_DNA"/>
</dbReference>
<evidence type="ECO:0000313" key="6">
    <source>
        <dbReference type="Proteomes" id="UP001303760"/>
    </source>
</evidence>
<sequence>MVRIAVAGGSGSVAREIIDALVATNQHEILLLSRKDAPPPEKAVPGVTWVKANYNDVEQLAQVLQGVDTVLSLIVVHLDTGNVAQRNLIDAAVRAGVRRFAPSEWATSSISFEYMPWYAGKAEIRQYLEDLNKDKKILEYTLFQPGIFVNYLTYPYQSAKHVPMMHTPFDFNKRRVLIVEGSEDVGVTLTTAEDVANVVARAVEYEGEWPAVGGIKGTELTVRQLIQLGEKIRGGPFNVEKLKAEDLKAGVLKASWIPKLEHYSFSPEEAEALSPKFVAGLLLGKSAGAWNVSDEWNRLLPDYQFTQAEDFLTEAWRGKP</sequence>
<evidence type="ECO:0000259" key="4">
    <source>
        <dbReference type="Pfam" id="PF05368"/>
    </source>
</evidence>
<evidence type="ECO:0000256" key="2">
    <source>
        <dbReference type="ARBA" id="ARBA00022857"/>
    </source>
</evidence>
<feature type="domain" description="NmrA-like" evidence="4">
    <location>
        <begin position="3"/>
        <end position="274"/>
    </location>
</feature>
<reference evidence="5" key="1">
    <citation type="journal article" date="2023" name="Mol. Phylogenet. Evol.">
        <title>Genome-scale phylogeny and comparative genomics of the fungal order Sordariales.</title>
        <authorList>
            <person name="Hensen N."/>
            <person name="Bonometti L."/>
            <person name="Westerberg I."/>
            <person name="Brannstrom I.O."/>
            <person name="Guillou S."/>
            <person name="Cros-Aarteil S."/>
            <person name="Calhoun S."/>
            <person name="Haridas S."/>
            <person name="Kuo A."/>
            <person name="Mondo S."/>
            <person name="Pangilinan J."/>
            <person name="Riley R."/>
            <person name="LaButti K."/>
            <person name="Andreopoulos B."/>
            <person name="Lipzen A."/>
            <person name="Chen C."/>
            <person name="Yan M."/>
            <person name="Daum C."/>
            <person name="Ng V."/>
            <person name="Clum A."/>
            <person name="Steindorff A."/>
            <person name="Ohm R.A."/>
            <person name="Martin F."/>
            <person name="Silar P."/>
            <person name="Natvig D.O."/>
            <person name="Lalanne C."/>
            <person name="Gautier V."/>
            <person name="Ament-Velasquez S.L."/>
            <person name="Kruys A."/>
            <person name="Hutchinson M.I."/>
            <person name="Powell A.J."/>
            <person name="Barry K."/>
            <person name="Miller A.N."/>
            <person name="Grigoriev I.V."/>
            <person name="Debuchy R."/>
            <person name="Gladieux P."/>
            <person name="Hiltunen Thoren M."/>
            <person name="Johannesson H."/>
        </authorList>
    </citation>
    <scope>NUCLEOTIDE SEQUENCE</scope>
    <source>
        <strain evidence="5">CBS 532.94</strain>
    </source>
</reference>
<dbReference type="InterPro" id="IPR051609">
    <property type="entry name" value="NmrA/Isoflavone_reductase-like"/>
</dbReference>
<gene>
    <name evidence="5" type="ORF">C8A03DRAFT_38391</name>
</gene>
<name>A0AAN7HAI6_9PEZI</name>
<protein>
    <recommendedName>
        <fullName evidence="4">NmrA-like domain-containing protein</fullName>
    </recommendedName>
</protein>
<dbReference type="Pfam" id="PF05368">
    <property type="entry name" value="NmrA"/>
    <property type="match status" value="1"/>
</dbReference>
<evidence type="ECO:0000256" key="1">
    <source>
        <dbReference type="ARBA" id="ARBA00005725"/>
    </source>
</evidence>
<comment type="similarity">
    <text evidence="1">Belongs to the NmrA-type oxidoreductase family. Isoflavone reductase subfamily.</text>
</comment>
<dbReference type="Proteomes" id="UP001303760">
    <property type="component" value="Unassembled WGS sequence"/>
</dbReference>
<keyword evidence="6" id="KW-1185">Reference proteome</keyword>
<comment type="caution">
    <text evidence="5">The sequence shown here is derived from an EMBL/GenBank/DDBJ whole genome shotgun (WGS) entry which is preliminary data.</text>
</comment>
<evidence type="ECO:0000313" key="5">
    <source>
        <dbReference type="EMBL" id="KAK4233869.1"/>
    </source>
</evidence>
<dbReference type="InterPro" id="IPR036291">
    <property type="entry name" value="NAD(P)-bd_dom_sf"/>
</dbReference>
<keyword evidence="2" id="KW-0521">NADP</keyword>
<dbReference type="Gene3D" id="3.40.50.720">
    <property type="entry name" value="NAD(P)-binding Rossmann-like Domain"/>
    <property type="match status" value="1"/>
</dbReference>